<evidence type="ECO:0000313" key="2">
    <source>
        <dbReference type="Proteomes" id="UP000789359"/>
    </source>
</evidence>
<protein>
    <recommendedName>
        <fullName evidence="3">Flagellar motor switch protein FliG C-terminal domain-containing protein</fullName>
    </recommendedName>
</protein>
<sequence length="153" mass="17471">MSEILEQIECENELESDKNTQELEEISETLPKTMQADEIGDDKEILENFDVQNEGKILELIATKKLESLQITNLIKLNKKDINIALARSQKLDKEQILLMLPDAVYMAVKFLLAQEATKDIKEHIISKMQEKPTIYKEILIELGVLQGVQSDS</sequence>
<evidence type="ECO:0000313" key="1">
    <source>
        <dbReference type="EMBL" id="CAD7288540.1"/>
    </source>
</evidence>
<proteinExistence type="predicted"/>
<dbReference type="Proteomes" id="UP000789359">
    <property type="component" value="Unassembled WGS sequence"/>
</dbReference>
<organism evidence="1 2">
    <name type="scientific">Campylobacter suis</name>
    <dbReference type="NCBI Taxonomy" id="2790657"/>
    <lineage>
        <taxon>Bacteria</taxon>
        <taxon>Pseudomonadati</taxon>
        <taxon>Campylobacterota</taxon>
        <taxon>Epsilonproteobacteria</taxon>
        <taxon>Campylobacterales</taxon>
        <taxon>Campylobacteraceae</taxon>
        <taxon>Campylobacter</taxon>
    </lineage>
</organism>
<name>A0ABM8Q6I2_9BACT</name>
<dbReference type="RefSeq" id="WP_230057134.1">
    <property type="nucleotide sequence ID" value="NZ_CAJHOE010000003.1"/>
</dbReference>
<keyword evidence="2" id="KW-1185">Reference proteome</keyword>
<evidence type="ECO:0008006" key="3">
    <source>
        <dbReference type="Google" id="ProtNLM"/>
    </source>
</evidence>
<reference evidence="1 2" key="1">
    <citation type="submission" date="2020-11" db="EMBL/GenBank/DDBJ databases">
        <authorList>
            <person name="Peeters C."/>
        </authorList>
    </citation>
    <scope>NUCLEOTIDE SEQUENCE [LARGE SCALE GENOMIC DNA]</scope>
    <source>
        <strain evidence="1 2">LMG 8286</strain>
    </source>
</reference>
<comment type="caution">
    <text evidence="1">The sequence shown here is derived from an EMBL/GenBank/DDBJ whole genome shotgun (WGS) entry which is preliminary data.</text>
</comment>
<accession>A0ABM8Q6I2</accession>
<gene>
    <name evidence="1" type="ORF">LMG8286_01386</name>
</gene>
<dbReference type="EMBL" id="CAJHOE010000003">
    <property type="protein sequence ID" value="CAD7288540.1"/>
    <property type="molecule type" value="Genomic_DNA"/>
</dbReference>